<sequence>MDPSNLARVLIGGEPLHPVEGVACKVLSREIRDRLVAYVSKRNEFQSIYIYCLDIEEEKVEGVALSRVTEWELQPSWLQSSIWKPKVLQVHII</sequence>
<evidence type="ECO:0000313" key="1">
    <source>
        <dbReference type="EMBL" id="CDM31171.1"/>
    </source>
</evidence>
<protein>
    <submittedName>
        <fullName evidence="1">Genomic scaffold, ProqFM164S02</fullName>
    </submittedName>
</protein>
<proteinExistence type="predicted"/>
<dbReference type="Proteomes" id="UP000030686">
    <property type="component" value="Unassembled WGS sequence"/>
</dbReference>
<reference evidence="1" key="1">
    <citation type="journal article" date="2014" name="Nat. Commun.">
        <title>Multiple recent horizontal transfers of a large genomic region in cheese making fungi.</title>
        <authorList>
            <person name="Cheeseman K."/>
            <person name="Ropars J."/>
            <person name="Renault P."/>
            <person name="Dupont J."/>
            <person name="Gouzy J."/>
            <person name="Branca A."/>
            <person name="Abraham A.L."/>
            <person name="Ceppi M."/>
            <person name="Conseiller E."/>
            <person name="Debuchy R."/>
            <person name="Malagnac F."/>
            <person name="Goarin A."/>
            <person name="Silar P."/>
            <person name="Lacoste S."/>
            <person name="Sallet E."/>
            <person name="Bensimon A."/>
            <person name="Giraud T."/>
            <person name="Brygoo Y."/>
        </authorList>
    </citation>
    <scope>NUCLEOTIDE SEQUENCE [LARGE SCALE GENOMIC DNA]</scope>
    <source>
        <strain evidence="1">FM164</strain>
    </source>
</reference>
<accession>W6Q5B7</accession>
<gene>
    <name evidence="1" type="ORF">PROQFM164_S02g001321</name>
</gene>
<evidence type="ECO:0000313" key="2">
    <source>
        <dbReference type="Proteomes" id="UP000030686"/>
    </source>
</evidence>
<organism evidence="1 2">
    <name type="scientific">Penicillium roqueforti (strain FM164)</name>
    <dbReference type="NCBI Taxonomy" id="1365484"/>
    <lineage>
        <taxon>Eukaryota</taxon>
        <taxon>Fungi</taxon>
        <taxon>Dikarya</taxon>
        <taxon>Ascomycota</taxon>
        <taxon>Pezizomycotina</taxon>
        <taxon>Eurotiomycetes</taxon>
        <taxon>Eurotiomycetidae</taxon>
        <taxon>Eurotiales</taxon>
        <taxon>Aspergillaceae</taxon>
        <taxon>Penicillium</taxon>
    </lineage>
</organism>
<name>W6Q5B7_PENRF</name>
<dbReference type="EMBL" id="HG792016">
    <property type="protein sequence ID" value="CDM31171.1"/>
    <property type="molecule type" value="Genomic_DNA"/>
</dbReference>
<dbReference type="AlphaFoldDB" id="W6Q5B7"/>
<keyword evidence="2" id="KW-1185">Reference proteome</keyword>